<sequence>MSSLQIFWFYLFRLIILLVFAWVRYFACFILFFAVYKHKNFVLSLLITLEALILCFFILFILESDLFFSIIFMCIAACEAAIGLASLIGIIRLTGNIYLSSIQ</sequence>
<protein>
    <submittedName>
        <fullName evidence="2">NADH dehydrogenase subunit 4L</fullName>
    </submittedName>
</protein>
<reference evidence="2" key="1">
    <citation type="journal article" date="2010" name="Comp. Biochem. Physiol. Part D Genomics Proteomics">
        <title>Complete mitochondrial genome sequences of the three pelagic chaetognaths Sagitta nagae, Sagitta decipiens and Sagitta enflata.</title>
        <authorList>
            <person name="Miyamoto H."/>
            <person name="Machida R.J."/>
            <person name="Nishida S."/>
        </authorList>
    </citation>
    <scope>NUCLEOTIDE SEQUENCE</scope>
</reference>
<organism evidence="2">
    <name type="scientific">Decipisagitta decipiens</name>
    <dbReference type="NCBI Taxonomy" id="366427"/>
    <lineage>
        <taxon>Eukaryota</taxon>
        <taxon>Metazoa</taxon>
        <taxon>Spiralia</taxon>
        <taxon>Gnathifera</taxon>
        <taxon>Chaetognatha</taxon>
        <taxon>Sagittoidea</taxon>
        <taxon>Aphragmophora</taxon>
        <taxon>Ctenodontina</taxon>
        <taxon>Sagittidae</taxon>
        <taxon>Decipisagitta</taxon>
    </lineage>
</organism>
<dbReference type="EMBL" id="AP011546">
    <property type="protein sequence ID" value="BAI68177.1"/>
    <property type="molecule type" value="Genomic_DNA"/>
</dbReference>
<proteinExistence type="predicted"/>
<gene>
    <name evidence="2" type="primary">ND4L</name>
</gene>
<geneLocation type="mitochondrion" evidence="2"/>
<evidence type="ECO:0000313" key="2">
    <source>
        <dbReference type="EMBL" id="BAI68177.1"/>
    </source>
</evidence>
<accession>D3DKM8</accession>
<reference evidence="2" key="2">
    <citation type="submission" date="2010-02" db="EMBL/GenBank/DDBJ databases">
        <title>CMarZ DNA Barcode.</title>
        <authorList>
            <person name="Machida R.J."/>
            <person name="Nishida S."/>
        </authorList>
    </citation>
    <scope>NUCLEOTIDE SEQUENCE</scope>
</reference>
<evidence type="ECO:0000256" key="1">
    <source>
        <dbReference type="SAM" id="Phobius"/>
    </source>
</evidence>
<dbReference type="CTD" id="4539"/>
<keyword evidence="1" id="KW-0472">Membrane</keyword>
<dbReference type="Gene3D" id="1.10.287.3510">
    <property type="match status" value="1"/>
</dbReference>
<dbReference type="AlphaFoldDB" id="D3DKM8"/>
<dbReference type="GeneID" id="8774261"/>
<feature type="transmembrane region" description="Helical" evidence="1">
    <location>
        <begin position="6"/>
        <end position="34"/>
    </location>
</feature>
<name>D3DKM8_9BILA</name>
<keyword evidence="1" id="KW-0812">Transmembrane</keyword>
<feature type="transmembrane region" description="Helical" evidence="1">
    <location>
        <begin position="41"/>
        <end position="61"/>
    </location>
</feature>
<keyword evidence="2" id="KW-0496">Mitochondrion</keyword>
<dbReference type="RefSeq" id="YP_003433786.1">
    <property type="nucleotide sequence ID" value="NC_013811.1"/>
</dbReference>
<feature type="transmembrane region" description="Helical" evidence="1">
    <location>
        <begin position="67"/>
        <end position="91"/>
    </location>
</feature>
<keyword evidence="1" id="KW-1133">Transmembrane helix</keyword>